<dbReference type="RefSeq" id="WP_322936573.1">
    <property type="nucleotide sequence ID" value="NZ_CP141059.1"/>
</dbReference>
<name>A0ABZ0ZMN7_9ACTN</name>
<protein>
    <recommendedName>
        <fullName evidence="4">Transposase</fullName>
    </recommendedName>
</protein>
<proteinExistence type="predicted"/>
<dbReference type="SUPFAM" id="SSF90257">
    <property type="entry name" value="Myosin rod fragments"/>
    <property type="match status" value="1"/>
</dbReference>
<evidence type="ECO:0000313" key="2">
    <source>
        <dbReference type="EMBL" id="WQQ25049.1"/>
    </source>
</evidence>
<reference evidence="3" key="1">
    <citation type="submission" date="2023-12" db="EMBL/GenBank/DDBJ databases">
        <title>Novel species in genus Nocardioides.</title>
        <authorList>
            <person name="Zhou H."/>
        </authorList>
    </citation>
    <scope>NUCLEOTIDE SEQUENCE [LARGE SCALE GENOMIC DNA]</scope>
    <source>
        <strain evidence="3">HM61</strain>
    </source>
</reference>
<dbReference type="Proteomes" id="UP001327225">
    <property type="component" value="Chromosome"/>
</dbReference>
<keyword evidence="3" id="KW-1185">Reference proteome</keyword>
<evidence type="ECO:0000256" key="1">
    <source>
        <dbReference type="SAM" id="Coils"/>
    </source>
</evidence>
<feature type="coiled-coil region" evidence="1">
    <location>
        <begin position="236"/>
        <end position="298"/>
    </location>
</feature>
<sequence length="304" mass="31532">MAGDPGKSAELLEIADELYALSPGEFTAARDAKAKELKGTDLATAVKALKKPGIAAWVVNLLVRRESGQVDQLLSVGAALRDAQAAMSAGELRALTKQRRQVTAAVTQQARHLAAEAGHKVTQAVADQVEATLTAAMVDADCGRAVRSGLLVAPLQTTGVDAVGEAALAAALATPEALGFSASAREAPEPGPPSLRVVPDPDAGAKARAAAAERLAQAAASYDEADAAHAEAVADVDRLSARSLQLQAELDELRRRLAELESELDEVDDELGDAEDVRDEAAATLRTATAERDAAQAALDKLRR</sequence>
<dbReference type="EMBL" id="CP141059">
    <property type="protein sequence ID" value="WQQ25049.1"/>
    <property type="molecule type" value="Genomic_DNA"/>
</dbReference>
<evidence type="ECO:0008006" key="4">
    <source>
        <dbReference type="Google" id="ProtNLM"/>
    </source>
</evidence>
<gene>
    <name evidence="2" type="ORF">SHK19_13855</name>
</gene>
<organism evidence="2 3">
    <name type="scientific">Nocardioides bizhenqiangii</name>
    <dbReference type="NCBI Taxonomy" id="3095076"/>
    <lineage>
        <taxon>Bacteria</taxon>
        <taxon>Bacillati</taxon>
        <taxon>Actinomycetota</taxon>
        <taxon>Actinomycetes</taxon>
        <taxon>Propionibacteriales</taxon>
        <taxon>Nocardioidaceae</taxon>
        <taxon>Nocardioides</taxon>
    </lineage>
</organism>
<keyword evidence="1" id="KW-0175">Coiled coil</keyword>
<accession>A0ABZ0ZMN7</accession>
<evidence type="ECO:0000313" key="3">
    <source>
        <dbReference type="Proteomes" id="UP001327225"/>
    </source>
</evidence>